<name>A0A4S3JCN4_9EURO</name>
<protein>
    <recommendedName>
        <fullName evidence="1">MOSC domain-containing protein</fullName>
    </recommendedName>
</protein>
<comment type="caution">
    <text evidence="3">The sequence shown here is derived from an EMBL/GenBank/DDBJ whole genome shotgun (WGS) entry which is preliminary data.</text>
</comment>
<dbReference type="EMBL" id="SOSA01000297">
    <property type="protein sequence ID" value="THC92956.1"/>
    <property type="molecule type" value="Genomic_DNA"/>
</dbReference>
<organism evidence="3 4">
    <name type="scientific">Aspergillus tanneri</name>
    <dbReference type="NCBI Taxonomy" id="1220188"/>
    <lineage>
        <taxon>Eukaryota</taxon>
        <taxon>Fungi</taxon>
        <taxon>Dikarya</taxon>
        <taxon>Ascomycota</taxon>
        <taxon>Pezizomycotina</taxon>
        <taxon>Eurotiomycetes</taxon>
        <taxon>Eurotiomycetidae</taxon>
        <taxon>Eurotiales</taxon>
        <taxon>Aspergillaceae</taxon>
        <taxon>Aspergillus</taxon>
        <taxon>Aspergillus subgen. Circumdati</taxon>
    </lineage>
</organism>
<dbReference type="PROSITE" id="PS51340">
    <property type="entry name" value="MOSC"/>
    <property type="match status" value="1"/>
</dbReference>
<evidence type="ECO:0000313" key="2">
    <source>
        <dbReference type="EMBL" id="KAA8646927.1"/>
    </source>
</evidence>
<dbReference type="OrthoDB" id="14384at2759"/>
<dbReference type="GO" id="GO:0003824">
    <property type="term" value="F:catalytic activity"/>
    <property type="evidence" value="ECO:0007669"/>
    <property type="project" value="InterPro"/>
</dbReference>
<reference evidence="2 5" key="2">
    <citation type="submission" date="2019-08" db="EMBL/GenBank/DDBJ databases">
        <title>The genome sequence of a newly discovered highly antifungal drug resistant Aspergillus species, Aspergillus tanneri NIH 1004.</title>
        <authorList>
            <person name="Mounaud S."/>
            <person name="Singh I."/>
            <person name="Joardar V."/>
            <person name="Pakala S."/>
            <person name="Pakala S."/>
            <person name="Venepally P."/>
            <person name="Chung J.K."/>
            <person name="Losada L."/>
            <person name="Nierman W.C."/>
        </authorList>
    </citation>
    <scope>NUCLEOTIDE SEQUENCE [LARGE SCALE GENOMIC DNA]</scope>
    <source>
        <strain evidence="2 5">NIH1004</strain>
    </source>
</reference>
<dbReference type="PANTHER" id="PTHR36930">
    <property type="entry name" value="METAL-SULFUR CLUSTER BIOSYNTHESIS PROTEINS YUAD-RELATED"/>
    <property type="match status" value="1"/>
</dbReference>
<dbReference type="InterPro" id="IPR052716">
    <property type="entry name" value="MOSC_domain"/>
</dbReference>
<dbReference type="GeneID" id="54328304"/>
<dbReference type="PANTHER" id="PTHR36930:SF1">
    <property type="entry name" value="MOSC DOMAIN-CONTAINING PROTEIN"/>
    <property type="match status" value="1"/>
</dbReference>
<dbReference type="EMBL" id="QUQM01000004">
    <property type="protein sequence ID" value="KAA8646927.1"/>
    <property type="molecule type" value="Genomic_DNA"/>
</dbReference>
<evidence type="ECO:0000313" key="3">
    <source>
        <dbReference type="EMBL" id="THC92956.1"/>
    </source>
</evidence>
<dbReference type="SUPFAM" id="SSF50800">
    <property type="entry name" value="PK beta-barrel domain-like"/>
    <property type="match status" value="1"/>
</dbReference>
<dbReference type="GO" id="GO:0030151">
    <property type="term" value="F:molybdenum ion binding"/>
    <property type="evidence" value="ECO:0007669"/>
    <property type="project" value="InterPro"/>
</dbReference>
<evidence type="ECO:0000259" key="1">
    <source>
        <dbReference type="PROSITE" id="PS51340"/>
    </source>
</evidence>
<accession>A0A4S3JCN4</accession>
<dbReference type="InterPro" id="IPR005302">
    <property type="entry name" value="MoCF_Sase_C"/>
</dbReference>
<dbReference type="Pfam" id="PF03473">
    <property type="entry name" value="MOSC"/>
    <property type="match status" value="1"/>
</dbReference>
<gene>
    <name evidence="2" type="ORF">ATNIH1004_005602</name>
    <name evidence="3" type="ORF">EYZ11_007574</name>
</gene>
<dbReference type="Proteomes" id="UP000308092">
    <property type="component" value="Unassembled WGS sequence"/>
</dbReference>
<keyword evidence="4" id="KW-1185">Reference proteome</keyword>
<proteinExistence type="predicted"/>
<dbReference type="Proteomes" id="UP000324241">
    <property type="component" value="Unassembled WGS sequence"/>
</dbReference>
<feature type="domain" description="MOSC" evidence="1">
    <location>
        <begin position="4"/>
        <end position="142"/>
    </location>
</feature>
<evidence type="ECO:0000313" key="5">
    <source>
        <dbReference type="Proteomes" id="UP000324241"/>
    </source>
</evidence>
<dbReference type="InterPro" id="IPR011037">
    <property type="entry name" value="Pyrv_Knase-like_insert_dom_sf"/>
</dbReference>
<sequence length="153" mass="16082">MSKSPVPSITLVQDLGVSGDCHSGKNLRQVHLVPMESLRQVSAKLEASAPVKAGEIGENVTTEGIDLGGLPCGTELHFGDGAVVVLTGVRDPGPGIDRCRAGLREHFLVRDQNKKVVKRLAGVMGTVKRGGEVKPGMQIKVVRSVGMEGLPIV</sequence>
<evidence type="ECO:0000313" key="4">
    <source>
        <dbReference type="Proteomes" id="UP000308092"/>
    </source>
</evidence>
<dbReference type="RefSeq" id="XP_033426288.1">
    <property type="nucleotide sequence ID" value="XM_033570256.1"/>
</dbReference>
<dbReference type="AlphaFoldDB" id="A0A4S3JCN4"/>
<reference evidence="3 4" key="1">
    <citation type="submission" date="2019-03" db="EMBL/GenBank/DDBJ databases">
        <title>The genome sequence of a newly discovered highly antifungal drug resistant Aspergillus species, Aspergillus tanneri NIH 1004.</title>
        <authorList>
            <person name="Mounaud S."/>
            <person name="Singh I."/>
            <person name="Joardar V."/>
            <person name="Pakala S."/>
            <person name="Pakala S."/>
            <person name="Venepally P."/>
            <person name="Hoover J."/>
            <person name="Nierman W."/>
            <person name="Chung J."/>
            <person name="Losada L."/>
        </authorList>
    </citation>
    <scope>NUCLEOTIDE SEQUENCE [LARGE SCALE GENOMIC DNA]</scope>
    <source>
        <strain evidence="3 4">NIH1004</strain>
    </source>
</reference>
<dbReference type="Gene3D" id="2.40.33.20">
    <property type="entry name" value="PK beta-barrel domain-like"/>
    <property type="match status" value="1"/>
</dbReference>
<dbReference type="GO" id="GO:0030170">
    <property type="term" value="F:pyridoxal phosphate binding"/>
    <property type="evidence" value="ECO:0007669"/>
    <property type="project" value="InterPro"/>
</dbReference>
<dbReference type="VEuPathDB" id="FungiDB:EYZ11_007574"/>
<dbReference type="STRING" id="1220188.A0A4S3JCN4"/>